<comment type="catalytic activity">
    <reaction evidence="1">
        <text>ATP + protein L-histidine = ADP + protein N-phospho-L-histidine.</text>
        <dbReference type="EC" id="2.7.13.3"/>
    </reaction>
</comment>
<dbReference type="PANTHER" id="PTHR43065:SF42">
    <property type="entry name" value="TWO-COMPONENT SENSOR PPRA"/>
    <property type="match status" value="1"/>
</dbReference>
<gene>
    <name evidence="8" type="ORF">FM069_09155</name>
</gene>
<dbReference type="Gene3D" id="3.30.450.20">
    <property type="entry name" value="PAS domain"/>
    <property type="match status" value="2"/>
</dbReference>
<dbReference type="CDD" id="cd00130">
    <property type="entry name" value="PAS"/>
    <property type="match status" value="1"/>
</dbReference>
<dbReference type="SUPFAM" id="SSF47384">
    <property type="entry name" value="Homodimeric domain of signal transducing histidine kinase"/>
    <property type="match status" value="1"/>
</dbReference>
<dbReference type="Pfam" id="PF00512">
    <property type="entry name" value="HisKA"/>
    <property type="match status" value="1"/>
</dbReference>
<evidence type="ECO:0000313" key="9">
    <source>
        <dbReference type="Proteomes" id="UP000315235"/>
    </source>
</evidence>
<dbReference type="GO" id="GO:0000155">
    <property type="term" value="F:phosphorelay sensor kinase activity"/>
    <property type="evidence" value="ECO:0007669"/>
    <property type="project" value="InterPro"/>
</dbReference>
<dbReference type="NCBIfam" id="TIGR00229">
    <property type="entry name" value="sensory_box"/>
    <property type="match status" value="1"/>
</dbReference>
<dbReference type="Pfam" id="PF08447">
    <property type="entry name" value="PAS_3"/>
    <property type="match status" value="1"/>
</dbReference>
<dbReference type="OrthoDB" id="9770473at2"/>
<keyword evidence="3 4" id="KW-0597">Phosphoprotein</keyword>
<dbReference type="PRINTS" id="PR00344">
    <property type="entry name" value="BCTRLSENSOR"/>
</dbReference>
<dbReference type="SMART" id="SM00388">
    <property type="entry name" value="HisKA"/>
    <property type="match status" value="1"/>
</dbReference>
<feature type="domain" description="PAS" evidence="7">
    <location>
        <begin position="372"/>
        <end position="425"/>
    </location>
</feature>
<dbReference type="InterPro" id="IPR005467">
    <property type="entry name" value="His_kinase_dom"/>
</dbReference>
<dbReference type="InterPro" id="IPR011006">
    <property type="entry name" value="CheY-like_superfamily"/>
</dbReference>
<dbReference type="InterPro" id="IPR004358">
    <property type="entry name" value="Sig_transdc_His_kin-like_C"/>
</dbReference>
<dbReference type="SMART" id="SM00091">
    <property type="entry name" value="PAS"/>
    <property type="match status" value="1"/>
</dbReference>
<reference evidence="8 9" key="1">
    <citation type="submission" date="2019-07" db="EMBL/GenBank/DDBJ databases">
        <title>Pseudomonas mangiferae sp. nov., isolated from bark of mango tree in Thailand.</title>
        <authorList>
            <person name="Srisuk N."/>
            <person name="Anurat P."/>
        </authorList>
    </citation>
    <scope>NUCLEOTIDE SEQUENCE [LARGE SCALE GENOMIC DNA]</scope>
    <source>
        <strain evidence="8 9">DMKU_BBB3-04</strain>
    </source>
</reference>
<dbReference type="SUPFAM" id="SSF55781">
    <property type="entry name" value="GAF domain-like"/>
    <property type="match status" value="1"/>
</dbReference>
<dbReference type="InterPro" id="IPR036890">
    <property type="entry name" value="HATPase_C_sf"/>
</dbReference>
<feature type="domain" description="Response regulatory" evidence="6">
    <location>
        <begin position="740"/>
        <end position="855"/>
    </location>
</feature>
<protein>
    <recommendedName>
        <fullName evidence="2">histidine kinase</fullName>
        <ecNumber evidence="2">2.7.13.3</ecNumber>
    </recommendedName>
</protein>
<dbReference type="EC" id="2.7.13.3" evidence="2"/>
<dbReference type="SUPFAM" id="SSF55874">
    <property type="entry name" value="ATPase domain of HSP90 chaperone/DNA topoisomerase II/histidine kinase"/>
    <property type="match status" value="1"/>
</dbReference>
<keyword evidence="9" id="KW-1185">Reference proteome</keyword>
<feature type="modified residue" description="4-aspartylphosphate" evidence="4">
    <location>
        <position position="790"/>
    </location>
</feature>
<dbReference type="EMBL" id="VJOY01000005">
    <property type="protein sequence ID" value="TRX75253.1"/>
    <property type="molecule type" value="Genomic_DNA"/>
</dbReference>
<evidence type="ECO:0000256" key="2">
    <source>
        <dbReference type="ARBA" id="ARBA00012438"/>
    </source>
</evidence>
<dbReference type="InterPro" id="IPR001789">
    <property type="entry name" value="Sig_transdc_resp-reg_receiver"/>
</dbReference>
<dbReference type="PROSITE" id="PS50109">
    <property type="entry name" value="HIS_KIN"/>
    <property type="match status" value="1"/>
</dbReference>
<accession>A0A553H0J2</accession>
<name>A0A553H0J2_9PSED</name>
<evidence type="ECO:0000256" key="4">
    <source>
        <dbReference type="PROSITE-ProRule" id="PRU00169"/>
    </source>
</evidence>
<evidence type="ECO:0000256" key="3">
    <source>
        <dbReference type="ARBA" id="ARBA00022553"/>
    </source>
</evidence>
<dbReference type="Gene3D" id="1.10.287.130">
    <property type="match status" value="1"/>
</dbReference>
<dbReference type="SUPFAM" id="SSF52172">
    <property type="entry name" value="CheY-like"/>
    <property type="match status" value="1"/>
</dbReference>
<dbReference type="Pfam" id="PF00072">
    <property type="entry name" value="Response_reg"/>
    <property type="match status" value="1"/>
</dbReference>
<dbReference type="CDD" id="cd00082">
    <property type="entry name" value="HisKA"/>
    <property type="match status" value="1"/>
</dbReference>
<dbReference type="InterPro" id="IPR013655">
    <property type="entry name" value="PAS_fold_3"/>
</dbReference>
<dbReference type="PANTHER" id="PTHR43065">
    <property type="entry name" value="SENSOR HISTIDINE KINASE"/>
    <property type="match status" value="1"/>
</dbReference>
<organism evidence="8 9">
    <name type="scientific">Pseudomonas mangiferae</name>
    <dbReference type="NCBI Taxonomy" id="2593654"/>
    <lineage>
        <taxon>Bacteria</taxon>
        <taxon>Pseudomonadati</taxon>
        <taxon>Pseudomonadota</taxon>
        <taxon>Gammaproteobacteria</taxon>
        <taxon>Pseudomonadales</taxon>
        <taxon>Pseudomonadaceae</taxon>
        <taxon>Pseudomonas</taxon>
    </lineage>
</organism>
<evidence type="ECO:0000259" key="6">
    <source>
        <dbReference type="PROSITE" id="PS50110"/>
    </source>
</evidence>
<evidence type="ECO:0000259" key="7">
    <source>
        <dbReference type="PROSITE" id="PS50112"/>
    </source>
</evidence>
<dbReference type="InterPro" id="IPR003594">
    <property type="entry name" value="HATPase_dom"/>
</dbReference>
<dbReference type="Pfam" id="PF02518">
    <property type="entry name" value="HATPase_c"/>
    <property type="match status" value="1"/>
</dbReference>
<dbReference type="PROSITE" id="PS50110">
    <property type="entry name" value="RESPONSE_REGULATORY"/>
    <property type="match status" value="1"/>
</dbReference>
<dbReference type="Proteomes" id="UP000315235">
    <property type="component" value="Unassembled WGS sequence"/>
</dbReference>
<dbReference type="InterPro" id="IPR000014">
    <property type="entry name" value="PAS"/>
</dbReference>
<dbReference type="InterPro" id="IPR035965">
    <property type="entry name" value="PAS-like_dom_sf"/>
</dbReference>
<evidence type="ECO:0000259" key="5">
    <source>
        <dbReference type="PROSITE" id="PS50109"/>
    </source>
</evidence>
<sequence>MPYQTPSASPAPGPSEPIIGHGPMADLIRGRDWSTSPLGPIGDWSPILKAILGVGLNCSFPVCIYWGEDFHLLYNDAWSAIPGDKHPWALGRPAREAWSDIWPIIQPMFEGIMRTGAAVHTEDGMLPMQRLGYVEECYFNYNVSPIPGVDGRPVGLYNTVIETTTKVLGARRAHLLATLAEAGAQSETVDDFCQRAQPLLASAPADLPFALLYLVDPRQPGRLQRVVASGLPGDHPLAPEIIAPGDASSWPLAETQTRTGHTCTDLAQRAPGLVLPPWPEPVHSVQIQPLHEARGGATPMGYLVAGVSPRRALDGAYRTFLASLADSLALGVVQARAQEDSRLRTAALEQRIELRTQERDRLWSLSQDLLCVASPEGVLLSINPAWEDTLGWSEAELVGRTVHWLVHPDDLERTERERRSLAEGVRTRPFENRLRDKHGQYRWLAWRSTPGDRYIYSNARDVSEEKRTQDALKHAEEVLNQAQNMEALGQLTGGIAHDFNNLLAGVIGSLELIRRKLPPAARADVERLLDAASVSANRGAALTHNLVAFARRQTLALATVDLNELVRTQEDGLRRLLGPRTALVTRLAADLWPTRSDPHQLLRVLQHLIENARDAMPGGGRLLLETANLRVPQDAPPQEDAPPPGDYVLCKVCDSGSGMSADTLAHAFEPFFTTKTIGQGTGLGLSMVHGFVKQTGGHIRIHSEAGQGTRVALYLPRDTTMQERNDTPDSAPAADGSVKTILVVEDADIVRMLTVEVLEDLGYTVLQAADAQEALPILQGPQPLDLLMTDIGLPGMNGQQLAQAARQARPDLPVLFASGYAEIADIDGQLLTGGMEMIAKPFSIDLLREKVSGMLA</sequence>
<evidence type="ECO:0000313" key="8">
    <source>
        <dbReference type="EMBL" id="TRX75253.1"/>
    </source>
</evidence>
<dbReference type="SMART" id="SM00387">
    <property type="entry name" value="HATPase_c"/>
    <property type="match status" value="1"/>
</dbReference>
<dbReference type="SMART" id="SM00448">
    <property type="entry name" value="REC"/>
    <property type="match status" value="1"/>
</dbReference>
<dbReference type="SUPFAM" id="SSF55785">
    <property type="entry name" value="PYP-like sensor domain (PAS domain)"/>
    <property type="match status" value="2"/>
</dbReference>
<dbReference type="Gene3D" id="3.30.565.10">
    <property type="entry name" value="Histidine kinase-like ATPase, C-terminal domain"/>
    <property type="match status" value="1"/>
</dbReference>
<dbReference type="AlphaFoldDB" id="A0A553H0J2"/>
<evidence type="ECO:0000256" key="1">
    <source>
        <dbReference type="ARBA" id="ARBA00000085"/>
    </source>
</evidence>
<dbReference type="Gene3D" id="3.40.50.2300">
    <property type="match status" value="1"/>
</dbReference>
<proteinExistence type="predicted"/>
<dbReference type="RefSeq" id="WP_143487996.1">
    <property type="nucleotide sequence ID" value="NZ_VJOY01000005.1"/>
</dbReference>
<dbReference type="PROSITE" id="PS50112">
    <property type="entry name" value="PAS"/>
    <property type="match status" value="1"/>
</dbReference>
<dbReference type="InterPro" id="IPR036097">
    <property type="entry name" value="HisK_dim/P_sf"/>
</dbReference>
<comment type="caution">
    <text evidence="8">The sequence shown here is derived from an EMBL/GenBank/DDBJ whole genome shotgun (WGS) entry which is preliminary data.</text>
</comment>
<dbReference type="InterPro" id="IPR003661">
    <property type="entry name" value="HisK_dim/P_dom"/>
</dbReference>
<feature type="domain" description="Histidine kinase" evidence="5">
    <location>
        <begin position="494"/>
        <end position="719"/>
    </location>
</feature>